<name>A0A318I8V3_BURPY</name>
<organism evidence="1 2">
    <name type="scientific">Burkholderia pyrrocinia</name>
    <name type="common">Pseudomonas pyrrocinia</name>
    <dbReference type="NCBI Taxonomy" id="60550"/>
    <lineage>
        <taxon>Bacteria</taxon>
        <taxon>Pseudomonadati</taxon>
        <taxon>Pseudomonadota</taxon>
        <taxon>Betaproteobacteria</taxon>
        <taxon>Burkholderiales</taxon>
        <taxon>Burkholderiaceae</taxon>
        <taxon>Burkholderia</taxon>
        <taxon>Burkholderia cepacia complex</taxon>
    </lineage>
</organism>
<reference evidence="1 2" key="1">
    <citation type="submission" date="2018-05" db="EMBL/GenBank/DDBJ databases">
        <title>Comparative genomics of bacterial root endophytes of switchgrass collected from native prairies over two seasons.</title>
        <authorList>
            <person name="Tang Y."/>
        </authorList>
    </citation>
    <scope>NUCLEOTIDE SEQUENCE [LARGE SCALE GENOMIC DNA]</scope>
    <source>
        <strain evidence="1 2">NFIX32</strain>
    </source>
</reference>
<evidence type="ECO:0000313" key="2">
    <source>
        <dbReference type="Proteomes" id="UP000247755"/>
    </source>
</evidence>
<protein>
    <submittedName>
        <fullName evidence="1">Uncharacterized protein</fullName>
    </submittedName>
</protein>
<gene>
    <name evidence="1" type="ORF">NA66_102665</name>
</gene>
<dbReference type="EMBL" id="QJJY01000026">
    <property type="protein sequence ID" value="PXX25828.1"/>
    <property type="molecule type" value="Genomic_DNA"/>
</dbReference>
<proteinExistence type="predicted"/>
<evidence type="ECO:0000313" key="1">
    <source>
        <dbReference type="EMBL" id="PXX25828.1"/>
    </source>
</evidence>
<dbReference type="Proteomes" id="UP000247755">
    <property type="component" value="Unassembled WGS sequence"/>
</dbReference>
<dbReference type="AlphaFoldDB" id="A0A318I8V3"/>
<comment type="caution">
    <text evidence="1">The sequence shown here is derived from an EMBL/GenBank/DDBJ whole genome shotgun (WGS) entry which is preliminary data.</text>
</comment>
<accession>A0A318I8V3</accession>
<sequence>MMCQARIGASALDPLKFWRRLTLSTVSQKDNTAKGLNYAPNQWKAHYARR</sequence>